<reference evidence="4 5" key="1">
    <citation type="journal article" date="2015" name="Int. J. Syst. Evol. Microbiol.">
        <title>Bacillus glycinifermentans sp. nov., isolated from fermented soybean paste.</title>
        <authorList>
            <person name="Kim S.J."/>
            <person name="Dunlap C.A."/>
            <person name="Kwon S.W."/>
            <person name="Rooney A.P."/>
        </authorList>
    </citation>
    <scope>NUCLEOTIDE SEQUENCE [LARGE SCALE GENOMIC DNA]</scope>
    <source>
        <strain evidence="4 5">GO-13</strain>
    </source>
</reference>
<accession>A0A0T6BPT5</accession>
<keyword evidence="2" id="KW-0812">Transmembrane</keyword>
<evidence type="ECO:0000256" key="2">
    <source>
        <dbReference type="SAM" id="Phobius"/>
    </source>
</evidence>
<feature type="compositionally biased region" description="Polar residues" evidence="1">
    <location>
        <begin position="563"/>
        <end position="573"/>
    </location>
</feature>
<keyword evidence="2" id="KW-1133">Transmembrane helix</keyword>
<evidence type="ECO:0000313" key="5">
    <source>
        <dbReference type="Proteomes" id="UP000036168"/>
    </source>
</evidence>
<feature type="transmembrane region" description="Helical" evidence="2">
    <location>
        <begin position="142"/>
        <end position="162"/>
    </location>
</feature>
<feature type="transmembrane region" description="Helical" evidence="2">
    <location>
        <begin position="61"/>
        <end position="80"/>
    </location>
</feature>
<dbReference type="PANTHER" id="PTHR42736:SF1">
    <property type="entry name" value="PROTEIN-GLUTAMINE GAMMA-GLUTAMYLTRANSFERASE"/>
    <property type="match status" value="1"/>
</dbReference>
<feature type="compositionally biased region" description="Basic and acidic residues" evidence="1">
    <location>
        <begin position="577"/>
        <end position="615"/>
    </location>
</feature>
<feature type="transmembrane region" description="Helical" evidence="2">
    <location>
        <begin position="624"/>
        <end position="644"/>
    </location>
</feature>
<dbReference type="SMART" id="SM00460">
    <property type="entry name" value="TGc"/>
    <property type="match status" value="1"/>
</dbReference>
<evidence type="ECO:0000313" key="4">
    <source>
        <dbReference type="EMBL" id="KRT93652.1"/>
    </source>
</evidence>
<dbReference type="Pfam" id="PF13559">
    <property type="entry name" value="DUF4129"/>
    <property type="match status" value="1"/>
</dbReference>
<dbReference type="RefSeq" id="WP_048354856.1">
    <property type="nucleotide sequence ID" value="NZ_CP023481.1"/>
</dbReference>
<dbReference type="InterPro" id="IPR038765">
    <property type="entry name" value="Papain-like_cys_pep_sf"/>
</dbReference>
<gene>
    <name evidence="4" type="ORF">AB447_217800</name>
</gene>
<protein>
    <recommendedName>
        <fullName evidence="3">Transglutaminase-like domain-containing protein</fullName>
    </recommendedName>
</protein>
<feature type="region of interest" description="Disordered" evidence="1">
    <location>
        <begin position="563"/>
        <end position="615"/>
    </location>
</feature>
<sequence length="742" mass="85483">MMMSKEQNGRVSLLIFYVLTFLLLWEWLRPLQYFTDTGHTVFFIVFIAIVFLMTFFKVPWFIRFPVSLGFILFALHWIFYEGSLLQPSWLGMLAGEVNRNLSYIFSGMWRDMSPLFRTLLFFVLLWLLVYLLHYWVIYQRRIFFFFIMTVVYITVIDTFTPFDASHAIIRIVVFGFLLLGMLFLERIKESERFKASPSLFAKWFAPLMLLTAAAAAIGIAAPKADPIWPDPVPFLKTAATGDFSSGGKAKVGYGTNDESLGGPFTQDDTRVFSWQGNERSYFRVETKSYYTGKGWTEDEKAGASINLDDTRLNYAWYEAGVKTETRKVKVDINPSYRYHHVLYPIGTTDILLDNFVPLAMNSRTERIIPVGKMGVDVKNLGSYTVTYQSPVFDVNKLQRISTDTEGEWSKNHQKYLQLPDSLPERVKRLAHDLTKDRDNVYDKAKAIEDYLGSSEFSYETKDVAVPKNDQDYVDQFLFETKIGYCDNFSTAMIVLLRSAGVPARWVKGYTSGQYAGTSQDRDHNVYEVTNNNAHSWVEVYFKGQGWVTFEPTKGFINPEQLVEQSSGQHNDASSGAAEKEQDHSGDRPEQAAKEEHKNDQKQALDQKQGRQTDAAAERWDAGSALSYGGLVLLILLVAGASLYFTRAGWLPMLIAARLKKRRDDAVFFKAYDGLLRQLKRKGMKKEAGETLREFAEKVDERYKTDDMTRLTLRYERALYRKENARELWNESVELWENLIKRR</sequence>
<evidence type="ECO:0000259" key="3">
    <source>
        <dbReference type="SMART" id="SM00460"/>
    </source>
</evidence>
<dbReference type="PANTHER" id="PTHR42736">
    <property type="entry name" value="PROTEIN-GLUTAMINE GAMMA-GLUTAMYLTRANSFERASE"/>
    <property type="match status" value="1"/>
</dbReference>
<organism evidence="4 5">
    <name type="scientific">Bacillus glycinifermentans</name>
    <dbReference type="NCBI Taxonomy" id="1664069"/>
    <lineage>
        <taxon>Bacteria</taxon>
        <taxon>Bacillati</taxon>
        <taxon>Bacillota</taxon>
        <taxon>Bacilli</taxon>
        <taxon>Bacillales</taxon>
        <taxon>Bacillaceae</taxon>
        <taxon>Bacillus</taxon>
    </lineage>
</organism>
<feature type="transmembrane region" description="Helical" evidence="2">
    <location>
        <begin position="115"/>
        <end position="135"/>
    </location>
</feature>
<feature type="transmembrane region" description="Helical" evidence="2">
    <location>
        <begin position="12"/>
        <end position="28"/>
    </location>
</feature>
<dbReference type="InterPro" id="IPR025403">
    <property type="entry name" value="TgpA-like_C"/>
</dbReference>
<dbReference type="InterPro" id="IPR002931">
    <property type="entry name" value="Transglutaminase-like"/>
</dbReference>
<dbReference type="Pfam" id="PF11992">
    <property type="entry name" value="TgpA_N"/>
    <property type="match status" value="1"/>
</dbReference>
<proteinExistence type="predicted"/>
<feature type="domain" description="Transglutaminase-like" evidence="3">
    <location>
        <begin position="477"/>
        <end position="553"/>
    </location>
</feature>
<dbReference type="EMBL" id="LECW02000020">
    <property type="protein sequence ID" value="KRT93652.1"/>
    <property type="molecule type" value="Genomic_DNA"/>
</dbReference>
<dbReference type="Gene3D" id="3.10.620.30">
    <property type="match status" value="1"/>
</dbReference>
<comment type="caution">
    <text evidence="4">The sequence shown here is derived from an EMBL/GenBank/DDBJ whole genome shotgun (WGS) entry which is preliminary data.</text>
</comment>
<dbReference type="SUPFAM" id="SSF54001">
    <property type="entry name" value="Cysteine proteinases"/>
    <property type="match status" value="1"/>
</dbReference>
<keyword evidence="2" id="KW-0472">Membrane</keyword>
<feature type="transmembrane region" description="Helical" evidence="2">
    <location>
        <begin position="168"/>
        <end position="187"/>
    </location>
</feature>
<dbReference type="InterPro" id="IPR052901">
    <property type="entry name" value="Bact_TGase-like"/>
</dbReference>
<name>A0A0T6BPT5_9BACI</name>
<evidence type="ECO:0000256" key="1">
    <source>
        <dbReference type="SAM" id="MobiDB-lite"/>
    </source>
</evidence>
<feature type="transmembrane region" description="Helical" evidence="2">
    <location>
        <begin position="199"/>
        <end position="221"/>
    </location>
</feature>
<dbReference type="Proteomes" id="UP000036168">
    <property type="component" value="Unassembled WGS sequence"/>
</dbReference>
<dbReference type="Pfam" id="PF01841">
    <property type="entry name" value="Transglut_core"/>
    <property type="match status" value="1"/>
</dbReference>
<dbReference type="STRING" id="1664069.BGLY_0710"/>
<feature type="transmembrane region" description="Helical" evidence="2">
    <location>
        <begin position="40"/>
        <end position="56"/>
    </location>
</feature>
<dbReference type="AlphaFoldDB" id="A0A0T6BPT5"/>
<dbReference type="InterPro" id="IPR021878">
    <property type="entry name" value="TgpA_N"/>
</dbReference>